<dbReference type="Gene3D" id="3.30.450.20">
    <property type="entry name" value="PAS domain"/>
    <property type="match status" value="1"/>
</dbReference>
<proteinExistence type="predicted"/>
<feature type="domain" description="PAS fold-4" evidence="1">
    <location>
        <begin position="104"/>
        <end position="207"/>
    </location>
</feature>
<dbReference type="InterPro" id="IPR013656">
    <property type="entry name" value="PAS_4"/>
</dbReference>
<dbReference type="OrthoDB" id="8017387at2"/>
<reference evidence="3" key="1">
    <citation type="submission" date="2016-10" db="EMBL/GenBank/DDBJ databases">
        <authorList>
            <person name="Varghese N."/>
            <person name="Submissions S."/>
        </authorList>
    </citation>
    <scope>NUCLEOTIDE SEQUENCE [LARGE SCALE GENOMIC DNA]</scope>
    <source>
        <strain evidence="3">CGMCC 1.7666</strain>
    </source>
</reference>
<evidence type="ECO:0000259" key="1">
    <source>
        <dbReference type="Pfam" id="PF08448"/>
    </source>
</evidence>
<dbReference type="Proteomes" id="UP000199569">
    <property type="component" value="Unassembled WGS sequence"/>
</dbReference>
<evidence type="ECO:0000313" key="3">
    <source>
        <dbReference type="Proteomes" id="UP000199569"/>
    </source>
</evidence>
<dbReference type="Pfam" id="PF08448">
    <property type="entry name" value="PAS_4"/>
    <property type="match status" value="1"/>
</dbReference>
<protein>
    <submittedName>
        <fullName evidence="2">PAS fold-containing protein</fullName>
    </submittedName>
</protein>
<accession>A0A1G5HTN6</accession>
<sequence length="211" mass="23378">MLRLNSGGREPVPEDAIEAVAHALYQAQECARGWEREPDLLKAKFRKTARAAIETLDAHRQPSFTGDIPPLIITQDIVSAREALLYSPDVSALSLPGQQTCRVVLHGPDMKIGAANEAFFKAAGRGGFLGLPAHEAFPELKDQGYLQLLDQVFQTRKSFLGLMMPILFQSRRGAPLEEHITDFVYRPIVNEAGQATGLFIESHDRTEWARA</sequence>
<dbReference type="STRING" id="549386.SAMN02927923_01888"/>
<name>A0A1G5HTN6_9HYPH</name>
<evidence type="ECO:0000313" key="2">
    <source>
        <dbReference type="EMBL" id="SCY66650.1"/>
    </source>
</evidence>
<organism evidence="2 3">
    <name type="scientific">Microvirga guangxiensis</name>
    <dbReference type="NCBI Taxonomy" id="549386"/>
    <lineage>
        <taxon>Bacteria</taxon>
        <taxon>Pseudomonadati</taxon>
        <taxon>Pseudomonadota</taxon>
        <taxon>Alphaproteobacteria</taxon>
        <taxon>Hyphomicrobiales</taxon>
        <taxon>Methylobacteriaceae</taxon>
        <taxon>Microvirga</taxon>
    </lineage>
</organism>
<dbReference type="EMBL" id="FMVJ01000005">
    <property type="protein sequence ID" value="SCY66650.1"/>
    <property type="molecule type" value="Genomic_DNA"/>
</dbReference>
<keyword evidence="3" id="KW-1185">Reference proteome</keyword>
<dbReference type="AlphaFoldDB" id="A0A1G5HTN6"/>
<gene>
    <name evidence="2" type="ORF">SAMN02927923_01888</name>
</gene>